<evidence type="ECO:0000313" key="1">
    <source>
        <dbReference type="EMBL" id="PIL20224.1"/>
    </source>
</evidence>
<dbReference type="Proteomes" id="UP000231259">
    <property type="component" value="Unassembled WGS sequence"/>
</dbReference>
<evidence type="ECO:0000313" key="2">
    <source>
        <dbReference type="Proteomes" id="UP000231259"/>
    </source>
</evidence>
<accession>A0A2G8RF54</accession>
<reference evidence="1 2" key="1">
    <citation type="submission" date="2013-09" db="EMBL/GenBank/DDBJ databases">
        <title>Genome sequencing of Phaeobacter antarcticus sp. nov. SM1211.</title>
        <authorList>
            <person name="Zhang X.-Y."/>
            <person name="Liu C."/>
            <person name="Chen X.-L."/>
            <person name="Xie B.-B."/>
            <person name="Qin Q.-L."/>
            <person name="Rong J.-C."/>
            <person name="Zhang Y.-Z."/>
        </authorList>
    </citation>
    <scope>NUCLEOTIDE SEQUENCE [LARGE SCALE GENOMIC DNA]</scope>
    <source>
        <strain evidence="1 2">SM1211</strain>
    </source>
</reference>
<sequence length="158" mass="18505">MSEVYDTRLQFSDSEFDLKDYLREALDKCPVKLEIDFDLLVSFAVRRYHGNYIKAHEWKGLDEELVNLIVGRAISWAWSEARIEQIIDLDFTRWFRFIEFRHDVCACSKAKAMNAMGLFGPESLARIPLDGCWLAQCACEYRTISKRDLKDRGLENLL</sequence>
<organism evidence="1 2">
    <name type="scientific">Puniceibacterium antarcticum</name>
    <dbReference type="NCBI Taxonomy" id="1206336"/>
    <lineage>
        <taxon>Bacteria</taxon>
        <taxon>Pseudomonadati</taxon>
        <taxon>Pseudomonadota</taxon>
        <taxon>Alphaproteobacteria</taxon>
        <taxon>Rhodobacterales</taxon>
        <taxon>Paracoccaceae</taxon>
        <taxon>Puniceibacterium</taxon>
    </lineage>
</organism>
<dbReference type="RefSeq" id="WP_099910997.1">
    <property type="nucleotide sequence ID" value="NZ_AWWI01000066.1"/>
</dbReference>
<keyword evidence="2" id="KW-1185">Reference proteome</keyword>
<proteinExistence type="predicted"/>
<name>A0A2G8RF54_9RHOB</name>
<dbReference type="EMBL" id="AWWI01000066">
    <property type="protein sequence ID" value="PIL20224.1"/>
    <property type="molecule type" value="Genomic_DNA"/>
</dbReference>
<dbReference type="OrthoDB" id="8527522at2"/>
<dbReference type="AlphaFoldDB" id="A0A2G8RF54"/>
<protein>
    <submittedName>
        <fullName evidence="1">Uncharacterized protein</fullName>
    </submittedName>
</protein>
<comment type="caution">
    <text evidence="1">The sequence shown here is derived from an EMBL/GenBank/DDBJ whole genome shotgun (WGS) entry which is preliminary data.</text>
</comment>
<gene>
    <name evidence="1" type="ORF">P775_11215</name>
</gene>